<dbReference type="PANTHER" id="PTHR13647">
    <property type="entry name" value="INSULIN-LIKE PEPTIDE 2-RELATED"/>
    <property type="match status" value="1"/>
</dbReference>
<organism evidence="9 10">
    <name type="scientific">Musca domestica</name>
    <name type="common">House fly</name>
    <dbReference type="NCBI Taxonomy" id="7370"/>
    <lineage>
        <taxon>Eukaryota</taxon>
        <taxon>Metazoa</taxon>
        <taxon>Ecdysozoa</taxon>
        <taxon>Arthropoda</taxon>
        <taxon>Hexapoda</taxon>
        <taxon>Insecta</taxon>
        <taxon>Pterygota</taxon>
        <taxon>Neoptera</taxon>
        <taxon>Endopterygota</taxon>
        <taxon>Diptera</taxon>
        <taxon>Brachycera</taxon>
        <taxon>Muscomorpha</taxon>
        <taxon>Muscoidea</taxon>
        <taxon>Muscidae</taxon>
        <taxon>Musca</taxon>
    </lineage>
</organism>
<comment type="subcellular location">
    <subcellularLocation>
        <location evidence="6">Secreted</location>
    </subcellularLocation>
</comment>
<keyword evidence="5" id="KW-1015">Disulfide bond</keyword>
<keyword evidence="3" id="KW-0165">Cleavage on pair of basic residues</keyword>
<dbReference type="SMART" id="SM00078">
    <property type="entry name" value="IlGF"/>
    <property type="match status" value="1"/>
</dbReference>
<evidence type="ECO:0000259" key="8">
    <source>
        <dbReference type="SMART" id="SM00078"/>
    </source>
</evidence>
<evidence type="ECO:0000256" key="1">
    <source>
        <dbReference type="ARBA" id="ARBA00009034"/>
    </source>
</evidence>
<dbReference type="CDD" id="cd04366">
    <property type="entry name" value="IlGF_insulin_bombyxin_like"/>
    <property type="match status" value="1"/>
</dbReference>
<evidence type="ECO:0000256" key="7">
    <source>
        <dbReference type="SAM" id="SignalP"/>
    </source>
</evidence>
<comment type="subunit">
    <text evidence="2">Heterodimer of a B chain and an A chain linked by two disulfide bonds.</text>
</comment>
<dbReference type="SUPFAM" id="SSF56994">
    <property type="entry name" value="Insulin-like"/>
    <property type="match status" value="1"/>
</dbReference>
<keyword evidence="4 7" id="KW-0732">Signal</keyword>
<gene>
    <name evidence="10" type="primary">LOC131806928</name>
</gene>
<keyword evidence="9" id="KW-1185">Reference proteome</keyword>
<dbReference type="Pfam" id="PF00049">
    <property type="entry name" value="Insulin"/>
    <property type="match status" value="1"/>
</dbReference>
<feature type="domain" description="Insulin-like" evidence="8">
    <location>
        <begin position="21"/>
        <end position="121"/>
    </location>
</feature>
<feature type="signal peptide" evidence="7">
    <location>
        <begin position="1"/>
        <end position="18"/>
    </location>
</feature>
<dbReference type="PRINTS" id="PR00276">
    <property type="entry name" value="INSULINFAMLY"/>
</dbReference>
<dbReference type="Proteomes" id="UP001652621">
    <property type="component" value="Unplaced"/>
</dbReference>
<evidence type="ECO:0000256" key="6">
    <source>
        <dbReference type="RuleBase" id="RU000406"/>
    </source>
</evidence>
<dbReference type="RefSeq" id="XP_058987812.1">
    <property type="nucleotide sequence ID" value="XM_059131829.1"/>
</dbReference>
<dbReference type="Gene3D" id="1.10.100.10">
    <property type="entry name" value="Insulin-like"/>
    <property type="match status" value="1"/>
</dbReference>
<evidence type="ECO:0000313" key="10">
    <source>
        <dbReference type="RefSeq" id="XP_058987812.1"/>
    </source>
</evidence>
<dbReference type="InterPro" id="IPR022352">
    <property type="entry name" value="Ins/IGF/rlx"/>
</dbReference>
<protein>
    <submittedName>
        <fullName evidence="10">Probable insulin-like peptide 5</fullName>
    </submittedName>
</protein>
<evidence type="ECO:0000256" key="3">
    <source>
        <dbReference type="ARBA" id="ARBA00022685"/>
    </source>
</evidence>
<keyword evidence="6" id="KW-0964">Secreted</keyword>
<evidence type="ECO:0000256" key="4">
    <source>
        <dbReference type="ARBA" id="ARBA00022729"/>
    </source>
</evidence>
<dbReference type="InterPro" id="IPR036438">
    <property type="entry name" value="Insulin-like_sf"/>
</dbReference>
<dbReference type="GeneID" id="131806928"/>
<sequence length="122" mass="13898">MKIFSLILFLVFVHEIKTGSIRVCGPGLAELLDAVCEDGFNGMQLSKKSISKPLTQQFGILNMLDGLDDETPHASNSLLRYILYGEHMNDLAKIRRQRHRTGVYDECCRKRCTTEELKSYCL</sequence>
<dbReference type="InterPro" id="IPR022353">
    <property type="entry name" value="Insulin_CS"/>
</dbReference>
<accession>A0ABM3VPS8</accession>
<dbReference type="PANTHER" id="PTHR13647:SF4">
    <property type="entry name" value="INSULIN-LIKE PEPTIDE 1-RELATED"/>
    <property type="match status" value="1"/>
</dbReference>
<evidence type="ECO:0000256" key="5">
    <source>
        <dbReference type="ARBA" id="ARBA00023157"/>
    </source>
</evidence>
<proteinExistence type="inferred from homology"/>
<comment type="similarity">
    <text evidence="1 6">Belongs to the insulin family.</text>
</comment>
<dbReference type="PROSITE" id="PS00262">
    <property type="entry name" value="INSULIN"/>
    <property type="match status" value="1"/>
</dbReference>
<feature type="chain" id="PRO_5045940166" evidence="7">
    <location>
        <begin position="19"/>
        <end position="122"/>
    </location>
</feature>
<evidence type="ECO:0000313" key="9">
    <source>
        <dbReference type="Proteomes" id="UP001652621"/>
    </source>
</evidence>
<name>A0ABM3VPS8_MUSDO</name>
<dbReference type="InterPro" id="IPR016179">
    <property type="entry name" value="Insulin-like"/>
</dbReference>
<reference evidence="10" key="1">
    <citation type="submission" date="2025-08" db="UniProtKB">
        <authorList>
            <consortium name="RefSeq"/>
        </authorList>
    </citation>
    <scope>IDENTIFICATION</scope>
    <source>
        <strain evidence="10">Aabys</strain>
        <tissue evidence="10">Whole body</tissue>
    </source>
</reference>
<evidence type="ECO:0000256" key="2">
    <source>
        <dbReference type="ARBA" id="ARBA00011207"/>
    </source>
</evidence>